<reference evidence="1 2" key="1">
    <citation type="journal article" date="2016" name="DNA Res.">
        <title>The draft genome of MD-2 pineapple using hybrid error correction of long reads.</title>
        <authorList>
            <person name="Redwan R.M."/>
            <person name="Saidin A."/>
            <person name="Kumar S.V."/>
        </authorList>
    </citation>
    <scope>NUCLEOTIDE SEQUENCE [LARGE SCALE GENOMIC DNA]</scope>
    <source>
        <strain evidence="2">cv. MD2</strain>
        <tissue evidence="1">Leaf</tissue>
    </source>
</reference>
<evidence type="ECO:0000313" key="1">
    <source>
        <dbReference type="EMBL" id="OAY69932.1"/>
    </source>
</evidence>
<name>A0A199UYN6_ANACO</name>
<sequence>PKLSRLVDVLERILIWVNYCQELKFSKFEFRVCRGWELLELKFRFVEADELRSSTRKLRLEEIQVDN</sequence>
<dbReference type="AlphaFoldDB" id="A0A199UYN6"/>
<comment type="caution">
    <text evidence="1">The sequence shown here is derived from an EMBL/GenBank/DDBJ whole genome shotgun (WGS) entry which is preliminary data.</text>
</comment>
<dbReference type="EMBL" id="LSRQ01004140">
    <property type="protein sequence ID" value="OAY69932.1"/>
    <property type="molecule type" value="Genomic_DNA"/>
</dbReference>
<gene>
    <name evidence="1" type="ORF">ACMD2_21528</name>
</gene>
<dbReference type="Proteomes" id="UP000092600">
    <property type="component" value="Unassembled WGS sequence"/>
</dbReference>
<feature type="non-terminal residue" evidence="1">
    <location>
        <position position="1"/>
    </location>
</feature>
<accession>A0A199UYN6</accession>
<evidence type="ECO:0000313" key="2">
    <source>
        <dbReference type="Proteomes" id="UP000092600"/>
    </source>
</evidence>
<protein>
    <submittedName>
        <fullName evidence="1">Uncharacterized protein</fullName>
    </submittedName>
</protein>
<proteinExistence type="predicted"/>
<organism evidence="1 2">
    <name type="scientific">Ananas comosus</name>
    <name type="common">Pineapple</name>
    <name type="synonym">Ananas ananas</name>
    <dbReference type="NCBI Taxonomy" id="4615"/>
    <lineage>
        <taxon>Eukaryota</taxon>
        <taxon>Viridiplantae</taxon>
        <taxon>Streptophyta</taxon>
        <taxon>Embryophyta</taxon>
        <taxon>Tracheophyta</taxon>
        <taxon>Spermatophyta</taxon>
        <taxon>Magnoliopsida</taxon>
        <taxon>Liliopsida</taxon>
        <taxon>Poales</taxon>
        <taxon>Bromeliaceae</taxon>
        <taxon>Bromelioideae</taxon>
        <taxon>Ananas</taxon>
    </lineage>
</organism>